<name>A0A517P957_9PLAN</name>
<sequence>MTLTRPHRLSLWIKIPYTLWVIVLIPVWVHYQGWNNFLWFSDIAFLATCLALWLESRLLASMTAVGILLPDLAWTLHFLADLIVDTGLLEQSGYMFNEQIPLFVRGLSLFHAVVPPLLVWMVYRLGYDGRGLAAQTLLAWLVLPACYFFTDPAESINFVSGFGEPPRPPIPQPWWLIAESILLPVGIYLPTHLLLARWFGRPACRVAGADGNETPVK</sequence>
<protein>
    <recommendedName>
        <fullName evidence="4">Membrane-associated protein</fullName>
    </recommendedName>
</protein>
<keyword evidence="1" id="KW-0812">Transmembrane</keyword>
<accession>A0A517P957</accession>
<organism evidence="2 3">
    <name type="scientific">Alienimonas californiensis</name>
    <dbReference type="NCBI Taxonomy" id="2527989"/>
    <lineage>
        <taxon>Bacteria</taxon>
        <taxon>Pseudomonadati</taxon>
        <taxon>Planctomycetota</taxon>
        <taxon>Planctomycetia</taxon>
        <taxon>Planctomycetales</taxon>
        <taxon>Planctomycetaceae</taxon>
        <taxon>Alienimonas</taxon>
    </lineage>
</organism>
<feature type="transmembrane region" description="Helical" evidence="1">
    <location>
        <begin position="12"/>
        <end position="31"/>
    </location>
</feature>
<evidence type="ECO:0000313" key="3">
    <source>
        <dbReference type="Proteomes" id="UP000318741"/>
    </source>
</evidence>
<evidence type="ECO:0008006" key="4">
    <source>
        <dbReference type="Google" id="ProtNLM"/>
    </source>
</evidence>
<feature type="transmembrane region" description="Helical" evidence="1">
    <location>
        <begin position="61"/>
        <end position="80"/>
    </location>
</feature>
<dbReference type="EMBL" id="CP036265">
    <property type="protein sequence ID" value="QDT15904.1"/>
    <property type="molecule type" value="Genomic_DNA"/>
</dbReference>
<keyword evidence="3" id="KW-1185">Reference proteome</keyword>
<evidence type="ECO:0000313" key="2">
    <source>
        <dbReference type="EMBL" id="QDT15904.1"/>
    </source>
</evidence>
<dbReference type="Proteomes" id="UP000318741">
    <property type="component" value="Chromosome"/>
</dbReference>
<evidence type="ECO:0000256" key="1">
    <source>
        <dbReference type="SAM" id="Phobius"/>
    </source>
</evidence>
<dbReference type="AlphaFoldDB" id="A0A517P957"/>
<dbReference type="KEGG" id="acaf:CA12_20020"/>
<feature type="transmembrane region" description="Helical" evidence="1">
    <location>
        <begin position="100"/>
        <end position="120"/>
    </location>
</feature>
<reference evidence="2 3" key="1">
    <citation type="submission" date="2019-02" db="EMBL/GenBank/DDBJ databases">
        <title>Deep-cultivation of Planctomycetes and their phenomic and genomic characterization uncovers novel biology.</title>
        <authorList>
            <person name="Wiegand S."/>
            <person name="Jogler M."/>
            <person name="Boedeker C."/>
            <person name="Pinto D."/>
            <person name="Vollmers J."/>
            <person name="Rivas-Marin E."/>
            <person name="Kohn T."/>
            <person name="Peeters S.H."/>
            <person name="Heuer A."/>
            <person name="Rast P."/>
            <person name="Oberbeckmann S."/>
            <person name="Bunk B."/>
            <person name="Jeske O."/>
            <person name="Meyerdierks A."/>
            <person name="Storesund J.E."/>
            <person name="Kallscheuer N."/>
            <person name="Luecker S."/>
            <person name="Lage O.M."/>
            <person name="Pohl T."/>
            <person name="Merkel B.J."/>
            <person name="Hornburger P."/>
            <person name="Mueller R.-W."/>
            <person name="Bruemmer F."/>
            <person name="Labrenz M."/>
            <person name="Spormann A.M."/>
            <person name="Op den Camp H."/>
            <person name="Overmann J."/>
            <person name="Amann R."/>
            <person name="Jetten M.S.M."/>
            <person name="Mascher T."/>
            <person name="Medema M.H."/>
            <person name="Devos D.P."/>
            <person name="Kaster A.-K."/>
            <person name="Ovreas L."/>
            <person name="Rohde M."/>
            <person name="Galperin M.Y."/>
            <person name="Jogler C."/>
        </authorList>
    </citation>
    <scope>NUCLEOTIDE SEQUENCE [LARGE SCALE GENOMIC DNA]</scope>
    <source>
        <strain evidence="2 3">CA12</strain>
    </source>
</reference>
<gene>
    <name evidence="2" type="ORF">CA12_20020</name>
</gene>
<keyword evidence="1" id="KW-1133">Transmembrane helix</keyword>
<feature type="transmembrane region" description="Helical" evidence="1">
    <location>
        <begin position="174"/>
        <end position="195"/>
    </location>
</feature>
<feature type="transmembrane region" description="Helical" evidence="1">
    <location>
        <begin position="37"/>
        <end position="54"/>
    </location>
</feature>
<proteinExistence type="predicted"/>
<feature type="transmembrane region" description="Helical" evidence="1">
    <location>
        <begin position="132"/>
        <end position="150"/>
    </location>
</feature>
<keyword evidence="1" id="KW-0472">Membrane</keyword>